<accession>A0A4R8QB06</accession>
<feature type="compositionally biased region" description="Polar residues" evidence="1">
    <location>
        <begin position="8"/>
        <end position="34"/>
    </location>
</feature>
<dbReference type="AlphaFoldDB" id="A0A4R8QB06"/>
<dbReference type="EMBL" id="QAPG01000057">
    <property type="protein sequence ID" value="TDZ33986.1"/>
    <property type="molecule type" value="Genomic_DNA"/>
</dbReference>
<feature type="region of interest" description="Disordered" evidence="1">
    <location>
        <begin position="1"/>
        <end position="34"/>
    </location>
</feature>
<keyword evidence="3" id="KW-1185">Reference proteome</keyword>
<comment type="caution">
    <text evidence="2">The sequence shown here is derived from an EMBL/GenBank/DDBJ whole genome shotgun (WGS) entry which is preliminary data.</text>
</comment>
<gene>
    <name evidence="2" type="ORF">C8035_v000529</name>
</gene>
<proteinExistence type="predicted"/>
<sequence length="93" mass="9797">MMPGQDDASPQSHLQARTSAQTNHHLQHCNSSSNRSLVFVGRGLLTEPATTAMASSSSSSSSATGGSKDTTAYTTSITPQFFLQSDNRAHNPT</sequence>
<evidence type="ECO:0000313" key="3">
    <source>
        <dbReference type="Proteomes" id="UP000295083"/>
    </source>
</evidence>
<evidence type="ECO:0000313" key="2">
    <source>
        <dbReference type="EMBL" id="TDZ33986.1"/>
    </source>
</evidence>
<reference evidence="2 3" key="1">
    <citation type="submission" date="2018-11" db="EMBL/GenBank/DDBJ databases">
        <title>Genome sequence and assembly of Colletotrichum spinosum.</title>
        <authorList>
            <person name="Gan P."/>
            <person name="Shirasu K."/>
        </authorList>
    </citation>
    <scope>NUCLEOTIDE SEQUENCE [LARGE SCALE GENOMIC DNA]</scope>
    <source>
        <strain evidence="2 3">CBS 515.97</strain>
    </source>
</reference>
<evidence type="ECO:0000256" key="1">
    <source>
        <dbReference type="SAM" id="MobiDB-lite"/>
    </source>
</evidence>
<dbReference type="Proteomes" id="UP000295083">
    <property type="component" value="Unassembled WGS sequence"/>
</dbReference>
<name>A0A4R8QB06_9PEZI</name>
<protein>
    <submittedName>
        <fullName evidence="2">Uncharacterized protein</fullName>
    </submittedName>
</protein>
<feature type="region of interest" description="Disordered" evidence="1">
    <location>
        <begin position="50"/>
        <end position="72"/>
    </location>
</feature>
<organism evidence="2 3">
    <name type="scientific">Colletotrichum spinosum</name>
    <dbReference type="NCBI Taxonomy" id="1347390"/>
    <lineage>
        <taxon>Eukaryota</taxon>
        <taxon>Fungi</taxon>
        <taxon>Dikarya</taxon>
        <taxon>Ascomycota</taxon>
        <taxon>Pezizomycotina</taxon>
        <taxon>Sordariomycetes</taxon>
        <taxon>Hypocreomycetidae</taxon>
        <taxon>Glomerellales</taxon>
        <taxon>Glomerellaceae</taxon>
        <taxon>Colletotrichum</taxon>
        <taxon>Colletotrichum orbiculare species complex</taxon>
    </lineage>
</organism>